<protein>
    <submittedName>
        <fullName evidence="8">Lysine transporter LysE</fullName>
    </submittedName>
</protein>
<dbReference type="GO" id="GO:0005886">
    <property type="term" value="C:plasma membrane"/>
    <property type="evidence" value="ECO:0007669"/>
    <property type="project" value="UniProtKB-SubCell"/>
</dbReference>
<dbReference type="Proteomes" id="UP000617145">
    <property type="component" value="Unassembled WGS sequence"/>
</dbReference>
<evidence type="ECO:0000256" key="4">
    <source>
        <dbReference type="ARBA" id="ARBA00022692"/>
    </source>
</evidence>
<proteinExistence type="inferred from homology"/>
<comment type="caution">
    <text evidence="8">The sequence shown here is derived from an EMBL/GenBank/DDBJ whole genome shotgun (WGS) entry which is preliminary data.</text>
</comment>
<comment type="similarity">
    <text evidence="2">Belongs to the Rht family.</text>
</comment>
<evidence type="ECO:0000256" key="3">
    <source>
        <dbReference type="ARBA" id="ARBA00022475"/>
    </source>
</evidence>
<dbReference type="AlphaFoldDB" id="A0A8J3EH59"/>
<dbReference type="EMBL" id="BMJV01000003">
    <property type="protein sequence ID" value="GGG72006.1"/>
    <property type="molecule type" value="Genomic_DNA"/>
</dbReference>
<accession>A0A8J3EH59</accession>
<feature type="transmembrane region" description="Helical" evidence="7">
    <location>
        <begin position="40"/>
        <end position="63"/>
    </location>
</feature>
<evidence type="ECO:0000256" key="7">
    <source>
        <dbReference type="SAM" id="Phobius"/>
    </source>
</evidence>
<keyword evidence="5 7" id="KW-1133">Transmembrane helix</keyword>
<evidence type="ECO:0000256" key="5">
    <source>
        <dbReference type="ARBA" id="ARBA00022989"/>
    </source>
</evidence>
<keyword evidence="9" id="KW-1185">Reference proteome</keyword>
<keyword evidence="4 7" id="KW-0812">Transmembrane</keyword>
<sequence>MTDVISAQFLLTALVVVLAPGAGVVYTLAVGLGRGRRASLWAAMGCTFGIVPHLAAAILGLAALLHTSAVLFTTVKMAGVAYLLWLAVQALRSTGTLAVSANARTESGPRIATRGALLNVLNPKLSLFFLALLPPFLSGTAATASAEMVLLGAIFMALTFAVFVVYGLFAAHARDCLLSSERAMHWLNRSFAAIFAALAGRLALERA</sequence>
<feature type="transmembrane region" description="Helical" evidence="7">
    <location>
        <begin position="149"/>
        <end position="171"/>
    </location>
</feature>
<evidence type="ECO:0000313" key="8">
    <source>
        <dbReference type="EMBL" id="GGG72006.1"/>
    </source>
</evidence>
<dbReference type="PIRSF" id="PIRSF006324">
    <property type="entry name" value="LeuE"/>
    <property type="match status" value="1"/>
</dbReference>
<name>A0A8J3EH59_9RHOB</name>
<dbReference type="PANTHER" id="PTHR30086:SF14">
    <property type="entry name" value="HOMOSERINE_HOMOSERINE LACTONE EFFLUX PROTEIN"/>
    <property type="match status" value="1"/>
</dbReference>
<evidence type="ECO:0000256" key="1">
    <source>
        <dbReference type="ARBA" id="ARBA00004651"/>
    </source>
</evidence>
<dbReference type="Pfam" id="PF01810">
    <property type="entry name" value="LysE"/>
    <property type="match status" value="1"/>
</dbReference>
<feature type="transmembrane region" description="Helical" evidence="7">
    <location>
        <begin position="6"/>
        <end position="28"/>
    </location>
</feature>
<evidence type="ECO:0000313" key="9">
    <source>
        <dbReference type="Proteomes" id="UP000617145"/>
    </source>
</evidence>
<organism evidence="8 9">
    <name type="scientific">Salipiger pallidus</name>
    <dbReference type="NCBI Taxonomy" id="1775170"/>
    <lineage>
        <taxon>Bacteria</taxon>
        <taxon>Pseudomonadati</taxon>
        <taxon>Pseudomonadota</taxon>
        <taxon>Alphaproteobacteria</taxon>
        <taxon>Rhodobacterales</taxon>
        <taxon>Roseobacteraceae</taxon>
        <taxon>Salipiger</taxon>
    </lineage>
</organism>
<keyword evidence="6 7" id="KW-0472">Membrane</keyword>
<comment type="subcellular location">
    <subcellularLocation>
        <location evidence="1">Cell membrane</location>
        <topology evidence="1">Multi-pass membrane protein</topology>
    </subcellularLocation>
</comment>
<reference evidence="8" key="1">
    <citation type="journal article" date="2014" name="Int. J. Syst. Evol. Microbiol.">
        <title>Complete genome sequence of Corynebacterium casei LMG S-19264T (=DSM 44701T), isolated from a smear-ripened cheese.</title>
        <authorList>
            <consortium name="US DOE Joint Genome Institute (JGI-PGF)"/>
            <person name="Walter F."/>
            <person name="Albersmeier A."/>
            <person name="Kalinowski J."/>
            <person name="Ruckert C."/>
        </authorList>
    </citation>
    <scope>NUCLEOTIDE SEQUENCE</scope>
    <source>
        <strain evidence="8">CGMCC 1.15762</strain>
    </source>
</reference>
<keyword evidence="3" id="KW-1003">Cell membrane</keyword>
<evidence type="ECO:0000256" key="6">
    <source>
        <dbReference type="ARBA" id="ARBA00023136"/>
    </source>
</evidence>
<reference evidence="8" key="2">
    <citation type="submission" date="2020-09" db="EMBL/GenBank/DDBJ databases">
        <authorList>
            <person name="Sun Q."/>
            <person name="Zhou Y."/>
        </authorList>
    </citation>
    <scope>NUCLEOTIDE SEQUENCE</scope>
    <source>
        <strain evidence="8">CGMCC 1.15762</strain>
    </source>
</reference>
<dbReference type="PANTHER" id="PTHR30086">
    <property type="entry name" value="ARGININE EXPORTER PROTEIN ARGO"/>
    <property type="match status" value="1"/>
</dbReference>
<dbReference type="InterPro" id="IPR001123">
    <property type="entry name" value="LeuE-type"/>
</dbReference>
<dbReference type="GO" id="GO:0042970">
    <property type="term" value="F:homoserine transmembrane transporter activity"/>
    <property type="evidence" value="ECO:0007669"/>
    <property type="project" value="TreeGrafter"/>
</dbReference>
<gene>
    <name evidence="8" type="primary">rhtB</name>
    <name evidence="8" type="ORF">GCM10011415_19980</name>
</gene>
<evidence type="ECO:0000256" key="2">
    <source>
        <dbReference type="ARBA" id="ARBA00007928"/>
    </source>
</evidence>
<feature type="transmembrane region" description="Helical" evidence="7">
    <location>
        <begin position="116"/>
        <end position="137"/>
    </location>
</feature>